<dbReference type="PANTHER" id="PTHR23412:SF20">
    <property type="match status" value="1"/>
</dbReference>
<gene>
    <name evidence="7" type="ORF">GDO54_015146</name>
</gene>
<proteinExistence type="inferred from homology"/>
<evidence type="ECO:0008006" key="9">
    <source>
        <dbReference type="Google" id="ProtNLM"/>
    </source>
</evidence>
<reference evidence="7" key="1">
    <citation type="thesis" date="2020" institute="ProQuest LLC" country="789 East Eisenhower Parkway, Ann Arbor, MI, USA">
        <title>Comparative Genomics and Chromosome Evolution.</title>
        <authorList>
            <person name="Mudd A.B."/>
        </authorList>
    </citation>
    <scope>NUCLEOTIDE SEQUENCE</scope>
    <source>
        <strain evidence="7">1538</strain>
        <tissue evidence="7">Blood</tissue>
    </source>
</reference>
<dbReference type="AlphaFoldDB" id="A0AAV2ZUT9"/>
<evidence type="ECO:0000256" key="2">
    <source>
        <dbReference type="ARBA" id="ARBA00011016"/>
    </source>
</evidence>
<keyword evidence="3" id="KW-0732">Signal</keyword>
<dbReference type="EMBL" id="DYDO01000008">
    <property type="protein sequence ID" value="DBA19285.1"/>
    <property type="molecule type" value="Genomic_DNA"/>
</dbReference>
<comment type="similarity">
    <text evidence="2">Belongs to the mesothelin family.</text>
</comment>
<name>A0AAV2ZUT9_PYXAD</name>
<evidence type="ECO:0000256" key="3">
    <source>
        <dbReference type="ARBA" id="ARBA00022729"/>
    </source>
</evidence>
<dbReference type="InterPro" id="IPR010335">
    <property type="entry name" value="Mesothelin"/>
</dbReference>
<evidence type="ECO:0000256" key="1">
    <source>
        <dbReference type="ARBA" id="ARBA00004370"/>
    </source>
</evidence>
<dbReference type="GO" id="GO:0009986">
    <property type="term" value="C:cell surface"/>
    <property type="evidence" value="ECO:0007669"/>
    <property type="project" value="TreeGrafter"/>
</dbReference>
<comment type="caution">
    <text evidence="7">The sequence shown here is derived from an EMBL/GenBank/DDBJ whole genome shotgun (WGS) entry which is preliminary data.</text>
</comment>
<comment type="subcellular location">
    <subcellularLocation>
        <location evidence="1">Membrane</location>
    </subcellularLocation>
</comment>
<organism evidence="7 8">
    <name type="scientific">Pyxicephalus adspersus</name>
    <name type="common">African bullfrog</name>
    <dbReference type="NCBI Taxonomy" id="30357"/>
    <lineage>
        <taxon>Eukaryota</taxon>
        <taxon>Metazoa</taxon>
        <taxon>Chordata</taxon>
        <taxon>Craniata</taxon>
        <taxon>Vertebrata</taxon>
        <taxon>Euteleostomi</taxon>
        <taxon>Amphibia</taxon>
        <taxon>Batrachia</taxon>
        <taxon>Anura</taxon>
        <taxon>Neobatrachia</taxon>
        <taxon>Ranoidea</taxon>
        <taxon>Pyxicephalidae</taxon>
        <taxon>Pyxicephalinae</taxon>
        <taxon>Pyxicephalus</taxon>
    </lineage>
</organism>
<sequence length="723" mass="78497">MENPTFSIQDIPPTLLCYAVAELDFSTLSPNLTNSTLQSLKSCGANQLAGLLSSFTTITSETLVSLGSLAVGLSPSVLENINGSILKENLQSLSTINNWSATQASIIVSKCKVQSDKQINADTLKQLGSLVIGVQSAEIKTLKSDDILSLANNSILTGYMEKAPIVLKKQFVQGIIQATSKTKKTIFQVVPAELASEIPVSNLLDSNLNVSEINQMKWTSSQVLPITNQAQCKSYFTRVGQANIDLLPQGSPKRNTLLSNAKSCLNINSNIITKDNLVILGSLVCDLTDKEIISSDSYVLDALKICSSFTDSQKVAIVTKLKAQYGAPSKWTLSNMKQIGSLSSALDSEIMKTINKSVMIKFFPGLLSVLRVQHKTTFTSVITQLKNSSRIAARDSLTCEEKLTTDSITKQMDLIVARYSAAQLNICTSNETLLNNLNILGSLAFDDDQLKVFKGILDMRLPGGVPNEYLIQLGNIARVYSEKEIRSWNITSVDTLATLIQSASWQSNDSKINEMVYRYLQLNSPNATFDGTLLTVLAPYICSLNQTLIQNITSGALRNSSQSLEVSTCNQNIKNILFDKMKLGYSSVNSTSNAYFQIMSPVIGGARFSDLINFGKGFPEMDLSTFTTLNPNEVKTLSVENIKDLLGSNVLDINTISSSSVLQVWVASKTQMEVNSLGVNATAGIKSPVPNGVTSGVGVPHCTLYLLLVCIMASLLYMDNDFL</sequence>
<evidence type="ECO:0000313" key="8">
    <source>
        <dbReference type="Proteomes" id="UP001181693"/>
    </source>
</evidence>
<dbReference type="Pfam" id="PF06060">
    <property type="entry name" value="Mesothelin"/>
    <property type="match status" value="1"/>
</dbReference>
<dbReference type="Gene3D" id="1.20.970.40">
    <property type="match status" value="1"/>
</dbReference>
<evidence type="ECO:0000256" key="5">
    <source>
        <dbReference type="ARBA" id="ARBA00023136"/>
    </source>
</evidence>
<evidence type="ECO:0000313" key="7">
    <source>
        <dbReference type="EMBL" id="DBA19285.1"/>
    </source>
</evidence>
<dbReference type="Proteomes" id="UP001181693">
    <property type="component" value="Unassembled WGS sequence"/>
</dbReference>
<protein>
    <recommendedName>
        <fullName evidence="9">Otoancorin</fullName>
    </recommendedName>
</protein>
<keyword evidence="8" id="KW-1185">Reference proteome</keyword>
<keyword evidence="5" id="KW-0472">Membrane</keyword>
<accession>A0AAV2ZUT9</accession>
<evidence type="ECO:0000256" key="6">
    <source>
        <dbReference type="ARBA" id="ARBA00023180"/>
    </source>
</evidence>
<dbReference type="GO" id="GO:0016020">
    <property type="term" value="C:membrane"/>
    <property type="evidence" value="ECO:0007669"/>
    <property type="project" value="UniProtKB-SubCell"/>
</dbReference>
<keyword evidence="6" id="KW-0325">Glycoprotein</keyword>
<dbReference type="InterPro" id="IPR026664">
    <property type="entry name" value="Stereocilin-rel"/>
</dbReference>
<dbReference type="GO" id="GO:0007160">
    <property type="term" value="P:cell-matrix adhesion"/>
    <property type="evidence" value="ECO:0007669"/>
    <property type="project" value="TreeGrafter"/>
</dbReference>
<dbReference type="PANTHER" id="PTHR23412">
    <property type="entry name" value="STEREOCILIN RELATED"/>
    <property type="match status" value="1"/>
</dbReference>
<keyword evidence="4" id="KW-0130">Cell adhesion</keyword>
<evidence type="ECO:0000256" key="4">
    <source>
        <dbReference type="ARBA" id="ARBA00022889"/>
    </source>
</evidence>